<evidence type="ECO:0000259" key="1">
    <source>
        <dbReference type="Pfam" id="PF10108"/>
    </source>
</evidence>
<evidence type="ECO:0000313" key="2">
    <source>
        <dbReference type="EMBL" id="TSC90745.1"/>
    </source>
</evidence>
<dbReference type="Pfam" id="PF10108">
    <property type="entry name" value="DNA_pol_B_exo2"/>
    <property type="match status" value="1"/>
</dbReference>
<name>A0A554LD97_9BACT</name>
<dbReference type="EMBL" id="VMGH01000061">
    <property type="protein sequence ID" value="TSC90745.1"/>
    <property type="molecule type" value="Genomic_DNA"/>
</dbReference>
<dbReference type="GO" id="GO:0003676">
    <property type="term" value="F:nucleic acid binding"/>
    <property type="evidence" value="ECO:0007669"/>
    <property type="project" value="InterPro"/>
</dbReference>
<reference evidence="2 3" key="1">
    <citation type="submission" date="2017-07" db="EMBL/GenBank/DDBJ databases">
        <title>Mechanisms for carbon and nitrogen cycling indicate functional differentiation within the Candidate Phyla Radiation.</title>
        <authorList>
            <person name="Danczak R.E."/>
            <person name="Johnston M.D."/>
            <person name="Kenah C."/>
            <person name="Slattery M."/>
            <person name="Wrighton K.C."/>
            <person name="Wilkins M.J."/>
        </authorList>
    </citation>
    <scope>NUCLEOTIDE SEQUENCE [LARGE SCALE GENOMIC DNA]</scope>
    <source>
        <strain evidence="2">Licking1014_96</strain>
    </source>
</reference>
<comment type="caution">
    <text evidence="2">The sequence shown here is derived from an EMBL/GenBank/DDBJ whole genome shotgun (WGS) entry which is preliminary data.</text>
</comment>
<accession>A0A554LD97</accession>
<sequence length="199" mass="23343">MNKLFFDIETLPADKDKHEILKKFHEARKKQGKTKISFEEFLEGTSFGGTFGRILCISYAFNDEPVKTLFGDEKKILEDFWQIAERVDLFIGHNILQFDLMFIRQRSIILGVRPTRTIDLKKYYSRDIYDIMHEWNNWNGTISMDELAHAFGIPSSKSKMDGSQVAGFHENGRDEEIYAYCAVDVEVTRQIYKKMNFED</sequence>
<dbReference type="InterPro" id="IPR012337">
    <property type="entry name" value="RNaseH-like_sf"/>
</dbReference>
<proteinExistence type="predicted"/>
<dbReference type="InterPro" id="IPR036397">
    <property type="entry name" value="RNaseH_sf"/>
</dbReference>
<protein>
    <recommendedName>
        <fullName evidence="1">Predicted 3'-5' exonuclease PolB-like domain-containing protein</fullName>
    </recommendedName>
</protein>
<dbReference type="SUPFAM" id="SSF53098">
    <property type="entry name" value="Ribonuclease H-like"/>
    <property type="match status" value="1"/>
</dbReference>
<evidence type="ECO:0000313" key="3">
    <source>
        <dbReference type="Proteomes" id="UP000318296"/>
    </source>
</evidence>
<dbReference type="Gene3D" id="3.30.420.10">
    <property type="entry name" value="Ribonuclease H-like superfamily/Ribonuclease H"/>
    <property type="match status" value="1"/>
</dbReference>
<dbReference type="AlphaFoldDB" id="A0A554LD97"/>
<feature type="domain" description="Predicted 3'-5' exonuclease PolB-like" evidence="1">
    <location>
        <begin position="72"/>
        <end position="196"/>
    </location>
</feature>
<organism evidence="2 3">
    <name type="scientific">Candidatus Berkelbacteria bacterium Licking1014_96</name>
    <dbReference type="NCBI Taxonomy" id="2017149"/>
    <lineage>
        <taxon>Bacteria</taxon>
        <taxon>Candidatus Berkelbacteria</taxon>
    </lineage>
</organism>
<dbReference type="InterPro" id="IPR019288">
    <property type="entry name" value="3'-5'_exonuclease_PolB-like"/>
</dbReference>
<dbReference type="Proteomes" id="UP000318296">
    <property type="component" value="Unassembled WGS sequence"/>
</dbReference>
<gene>
    <name evidence="2" type="ORF">CEN92_396</name>
</gene>